<feature type="region of interest" description="Disordered" evidence="3">
    <location>
        <begin position="386"/>
        <end position="407"/>
    </location>
</feature>
<dbReference type="AlphaFoldDB" id="A0AA36ITT9"/>
<dbReference type="EMBL" id="CAUJNA010002668">
    <property type="protein sequence ID" value="CAJ1393872.1"/>
    <property type="molecule type" value="Genomic_DNA"/>
</dbReference>
<proteinExistence type="inferred from homology"/>
<evidence type="ECO:0000256" key="1">
    <source>
        <dbReference type="ARBA" id="ARBA00009005"/>
    </source>
</evidence>
<dbReference type="GO" id="GO:0006508">
    <property type="term" value="P:proteolysis"/>
    <property type="evidence" value="ECO:0007669"/>
    <property type="project" value="InterPro"/>
</dbReference>
<dbReference type="Gene3D" id="3.40.50.12660">
    <property type="match status" value="1"/>
</dbReference>
<evidence type="ECO:0000256" key="2">
    <source>
        <dbReference type="SAM" id="Coils"/>
    </source>
</evidence>
<comment type="caution">
    <text evidence="5">The sequence shown here is derived from an EMBL/GenBank/DDBJ whole genome shotgun (WGS) entry which is preliminary data.</text>
</comment>
<dbReference type="Pfam" id="PF00656">
    <property type="entry name" value="Peptidase_C14"/>
    <property type="match status" value="1"/>
</dbReference>
<evidence type="ECO:0000313" key="6">
    <source>
        <dbReference type="Proteomes" id="UP001178507"/>
    </source>
</evidence>
<dbReference type="GO" id="GO:0005737">
    <property type="term" value="C:cytoplasm"/>
    <property type="evidence" value="ECO:0007669"/>
    <property type="project" value="TreeGrafter"/>
</dbReference>
<comment type="similarity">
    <text evidence="1">Belongs to the peptidase C14B family.</text>
</comment>
<evidence type="ECO:0000256" key="3">
    <source>
        <dbReference type="SAM" id="MobiDB-lite"/>
    </source>
</evidence>
<feature type="coiled-coil region" evidence="2">
    <location>
        <begin position="714"/>
        <end position="822"/>
    </location>
</feature>
<feature type="compositionally biased region" description="Basic residues" evidence="3">
    <location>
        <begin position="223"/>
        <end position="255"/>
    </location>
</feature>
<keyword evidence="6" id="KW-1185">Reference proteome</keyword>
<accession>A0AA36ITT9</accession>
<feature type="region of interest" description="Disordered" evidence="3">
    <location>
        <begin position="573"/>
        <end position="593"/>
    </location>
</feature>
<organism evidence="5 6">
    <name type="scientific">Effrenium voratum</name>
    <dbReference type="NCBI Taxonomy" id="2562239"/>
    <lineage>
        <taxon>Eukaryota</taxon>
        <taxon>Sar</taxon>
        <taxon>Alveolata</taxon>
        <taxon>Dinophyceae</taxon>
        <taxon>Suessiales</taxon>
        <taxon>Symbiodiniaceae</taxon>
        <taxon>Effrenium</taxon>
    </lineage>
</organism>
<evidence type="ECO:0000313" key="5">
    <source>
        <dbReference type="EMBL" id="CAJ1393872.1"/>
    </source>
</evidence>
<dbReference type="GO" id="GO:0004197">
    <property type="term" value="F:cysteine-type endopeptidase activity"/>
    <property type="evidence" value="ECO:0007669"/>
    <property type="project" value="InterPro"/>
</dbReference>
<gene>
    <name evidence="5" type="ORF">EVOR1521_LOCUS18643</name>
</gene>
<dbReference type="InterPro" id="IPR011600">
    <property type="entry name" value="Pept_C14_caspase"/>
</dbReference>
<name>A0AA36ITT9_9DINO</name>
<feature type="domain" description="Peptidase C14 caspase" evidence="4">
    <location>
        <begin position="849"/>
        <end position="964"/>
    </location>
</feature>
<reference evidence="5" key="1">
    <citation type="submission" date="2023-08" db="EMBL/GenBank/DDBJ databases">
        <authorList>
            <person name="Chen Y."/>
            <person name="Shah S."/>
            <person name="Dougan E. K."/>
            <person name="Thang M."/>
            <person name="Chan C."/>
        </authorList>
    </citation>
    <scope>NUCLEOTIDE SEQUENCE</scope>
</reference>
<sequence length="1192" mass="133974">MARKPLEFFDDLTKRPPPQLGALRGGGYAAGFPCQSYSTLGKCVLRTVKLSQPRFAVLENVAGLLPHLDGVKRIMKREVASDYHLILVTHGLESSSTIQSILAPYMRGSLLSVREMAVLRAVGMKRVDKQTFFCDVSQSALHGYPIKEGLFKIPQNVSEHGLRNLVGNTQHVVAAGAALAVAMGYTSAKSDPTRKHHASTFVHLRASFGLLQVVSTSWSPQKAAKKKKPSGAKKVAKKASQKKSLLKKTSQKKSAPKQVAVKQHELSTLKAQTEEIQKSCSDLEHTKSSRRKMLEDRTAALDVARARAQDLEEELTGTEGQLAKAADELERLQQEEGARSREIEEARLKLGEVQREMMTIQAQAKPSRADELEATSKTLSAELLRASQEQEAAEEEQEKLRAELEESEQMLQQAQAEVDALTAEQEVAQKEVEQLTQHIQEIKSRDTAGRIKELQQSLEANSQELDATRGRVTTKALELEALKQVQDEEEQSLRQELAAAQVASEESSRHSQRLSAQVQELEMRRAQSCEALAKTESEKEAYAKEVDKVQREKERYFQDNELVLQRLLSEASEARQKLSPRRQSNSQEAMRLQQELQAEAQRCSALREELAARQTAEAYRLGQLASTGVAASLEESVQQMGGELAKAQDLTRKLRRQEEEVQGDLVRMKERIKATKDKLLYQEEHLKLQLDTLLQLDAQRTKSEEEVELLTLGLHRQEEENSVLEEANERILQEVAKRYGGSLEEWAGESYAAQVATEVARFLEEIDQWKRKSEQVRRQRTGEVSRRNQQHEVAVQTMQQRIDKLQKEIIQSERNAKSWEEEKSRRKGPTSAMHGLVIFQRPLARHHERRKALLIGVNYANSHAPLKGCVNDVWNLQCLLRHTLQYTSEQLRILVDGFDGRPRPERMPTKANILASLEWLVADARPGDQLLLVFCGHGAQHPRSPGSEKCESYLVPSDFAEDLPSGFFEALRSSSQAPMAMDTTAPYAGGTLPPEELQRYAAAAQKALGGSRSGYRLVSMLEVHDFISRLPKRCCVTVMFDACYAILPGAGPESNSPATFRKVDRGLVEYQKLRDFMSRPRFLELPPLPVQHTPPQLPRTTHFLACTLHCFSGCRLKEWCAEFPIEGTVQGAFSWAFLKALAQGHFHVGVYQFQQMMTNILLSLKGQFKHVDQQPVLQLSADASLQDVVLWT</sequence>
<dbReference type="InterPro" id="IPR029030">
    <property type="entry name" value="Caspase-like_dom_sf"/>
</dbReference>
<keyword evidence="2" id="KW-0175">Coiled coil</keyword>
<dbReference type="InterPro" id="IPR029063">
    <property type="entry name" value="SAM-dependent_MTases_sf"/>
</dbReference>
<feature type="region of interest" description="Disordered" evidence="3">
    <location>
        <begin position="496"/>
        <end position="516"/>
    </location>
</feature>
<dbReference type="Proteomes" id="UP001178507">
    <property type="component" value="Unassembled WGS sequence"/>
</dbReference>
<dbReference type="PANTHER" id="PTHR48104:SF30">
    <property type="entry name" value="METACASPASE-1"/>
    <property type="match status" value="1"/>
</dbReference>
<protein>
    <recommendedName>
        <fullName evidence="4">Peptidase C14 caspase domain-containing protein</fullName>
    </recommendedName>
</protein>
<feature type="region of interest" description="Disordered" evidence="3">
    <location>
        <begin position="220"/>
        <end position="263"/>
    </location>
</feature>
<dbReference type="InterPro" id="IPR050452">
    <property type="entry name" value="Metacaspase"/>
</dbReference>
<evidence type="ECO:0000259" key="4">
    <source>
        <dbReference type="Pfam" id="PF00656"/>
    </source>
</evidence>
<dbReference type="SUPFAM" id="SSF52129">
    <property type="entry name" value="Caspase-like"/>
    <property type="match status" value="1"/>
</dbReference>
<dbReference type="PANTHER" id="PTHR48104">
    <property type="entry name" value="METACASPASE-4"/>
    <property type="match status" value="1"/>
</dbReference>
<dbReference type="SUPFAM" id="SSF53335">
    <property type="entry name" value="S-adenosyl-L-methionine-dependent methyltransferases"/>
    <property type="match status" value="1"/>
</dbReference>